<comment type="caution">
    <text evidence="8">The sequence shown here is derived from an EMBL/GenBank/DDBJ whole genome shotgun (WGS) entry which is preliminary data.</text>
</comment>
<keyword evidence="6" id="KW-0547">Nucleotide-binding</keyword>
<dbReference type="SUPFAM" id="SSF52540">
    <property type="entry name" value="P-loop containing nucleoside triphosphate hydrolases"/>
    <property type="match status" value="1"/>
</dbReference>
<evidence type="ECO:0000313" key="9">
    <source>
        <dbReference type="Proteomes" id="UP001165060"/>
    </source>
</evidence>
<sequence>MDHASFRFDQTFHESDTTSDLYKFTTQPLVDFAVRGNGGRATCFAYGQTGSGKTHTMTGIQAMVAADIFALLRENAEGGAEGLPTPASTIVTVSFFELYGGRCQDLLNERHRLKILEDGKGEVVVTGLEEYEATDPGEFLTLVEAGNR</sequence>
<proteinExistence type="inferred from homology"/>
<evidence type="ECO:0000256" key="6">
    <source>
        <dbReference type="PROSITE-ProRule" id="PRU00283"/>
    </source>
</evidence>
<comment type="subcellular location">
    <subcellularLocation>
        <location evidence="1">Cytoplasm</location>
        <location evidence="1">Cytoskeleton</location>
    </subcellularLocation>
</comment>
<keyword evidence="5" id="KW-0206">Cytoskeleton</keyword>
<dbReference type="EMBL" id="BRYB01000646">
    <property type="protein sequence ID" value="GMI34552.1"/>
    <property type="molecule type" value="Genomic_DNA"/>
</dbReference>
<evidence type="ECO:0000256" key="4">
    <source>
        <dbReference type="ARBA" id="ARBA00023175"/>
    </source>
</evidence>
<evidence type="ECO:0000256" key="3">
    <source>
        <dbReference type="ARBA" id="ARBA00022701"/>
    </source>
</evidence>
<dbReference type="Proteomes" id="UP001165060">
    <property type="component" value="Unassembled WGS sequence"/>
</dbReference>
<feature type="binding site" evidence="6">
    <location>
        <begin position="47"/>
        <end position="54"/>
    </location>
    <ligand>
        <name>ATP</name>
        <dbReference type="ChEBI" id="CHEBI:30616"/>
    </ligand>
</feature>
<accession>A0ABQ6MX86</accession>
<dbReference type="PROSITE" id="PS50067">
    <property type="entry name" value="KINESIN_MOTOR_2"/>
    <property type="match status" value="1"/>
</dbReference>
<protein>
    <recommendedName>
        <fullName evidence="7">Kinesin motor domain-containing protein</fullName>
    </recommendedName>
</protein>
<evidence type="ECO:0000256" key="5">
    <source>
        <dbReference type="ARBA" id="ARBA00023212"/>
    </source>
</evidence>
<evidence type="ECO:0000256" key="2">
    <source>
        <dbReference type="ARBA" id="ARBA00022490"/>
    </source>
</evidence>
<evidence type="ECO:0000256" key="1">
    <source>
        <dbReference type="ARBA" id="ARBA00004245"/>
    </source>
</evidence>
<dbReference type="InterPro" id="IPR036961">
    <property type="entry name" value="Kinesin_motor_dom_sf"/>
</dbReference>
<gene>
    <name evidence="8" type="ORF">TeGR_g6675</name>
</gene>
<reference evidence="8 9" key="1">
    <citation type="journal article" date="2023" name="Commun. Biol.">
        <title>Genome analysis of Parmales, the sister group of diatoms, reveals the evolutionary specialization of diatoms from phago-mixotrophs to photoautotrophs.</title>
        <authorList>
            <person name="Ban H."/>
            <person name="Sato S."/>
            <person name="Yoshikawa S."/>
            <person name="Yamada K."/>
            <person name="Nakamura Y."/>
            <person name="Ichinomiya M."/>
            <person name="Sato N."/>
            <person name="Blanc-Mathieu R."/>
            <person name="Endo H."/>
            <person name="Kuwata A."/>
            <person name="Ogata H."/>
        </authorList>
    </citation>
    <scope>NUCLEOTIDE SEQUENCE [LARGE SCALE GENOMIC DNA]</scope>
</reference>
<keyword evidence="6" id="KW-0067">ATP-binding</keyword>
<keyword evidence="3" id="KW-0493">Microtubule</keyword>
<dbReference type="PANTHER" id="PTHR47971">
    <property type="entry name" value="KINESIN-RELATED PROTEIN 6"/>
    <property type="match status" value="1"/>
</dbReference>
<name>A0ABQ6MX86_9STRA</name>
<dbReference type="InterPro" id="IPR027640">
    <property type="entry name" value="Kinesin-like_fam"/>
</dbReference>
<keyword evidence="4 6" id="KW-0505">Motor protein</keyword>
<keyword evidence="9" id="KW-1185">Reference proteome</keyword>
<dbReference type="SMART" id="SM00129">
    <property type="entry name" value="KISc"/>
    <property type="match status" value="1"/>
</dbReference>
<dbReference type="InterPro" id="IPR027417">
    <property type="entry name" value="P-loop_NTPase"/>
</dbReference>
<organism evidence="8 9">
    <name type="scientific">Tetraparma gracilis</name>
    <dbReference type="NCBI Taxonomy" id="2962635"/>
    <lineage>
        <taxon>Eukaryota</taxon>
        <taxon>Sar</taxon>
        <taxon>Stramenopiles</taxon>
        <taxon>Ochrophyta</taxon>
        <taxon>Bolidophyceae</taxon>
        <taxon>Parmales</taxon>
        <taxon>Triparmaceae</taxon>
        <taxon>Tetraparma</taxon>
    </lineage>
</organism>
<comment type="similarity">
    <text evidence="6">Belongs to the TRAFAC class myosin-kinesin ATPase superfamily. Kinesin family.</text>
</comment>
<feature type="domain" description="Kinesin motor" evidence="7">
    <location>
        <begin position="1"/>
        <end position="148"/>
    </location>
</feature>
<dbReference type="PANTHER" id="PTHR47971:SF8">
    <property type="entry name" value="KINESIN-LIKE PROTEIN"/>
    <property type="match status" value="1"/>
</dbReference>
<keyword evidence="2" id="KW-0963">Cytoplasm</keyword>
<dbReference type="Gene3D" id="3.40.850.10">
    <property type="entry name" value="Kinesin motor domain"/>
    <property type="match status" value="1"/>
</dbReference>
<dbReference type="InterPro" id="IPR001752">
    <property type="entry name" value="Kinesin_motor_dom"/>
</dbReference>
<evidence type="ECO:0000313" key="8">
    <source>
        <dbReference type="EMBL" id="GMI34552.1"/>
    </source>
</evidence>
<evidence type="ECO:0000259" key="7">
    <source>
        <dbReference type="PROSITE" id="PS50067"/>
    </source>
</evidence>
<dbReference type="Pfam" id="PF00225">
    <property type="entry name" value="Kinesin"/>
    <property type="match status" value="1"/>
</dbReference>